<evidence type="ECO:0000256" key="1">
    <source>
        <dbReference type="SAM" id="Coils"/>
    </source>
</evidence>
<evidence type="ECO:0000313" key="2">
    <source>
        <dbReference type="EMBL" id="KAF0395906.1"/>
    </source>
</evidence>
<dbReference type="OrthoDB" id="2436985at2759"/>
<feature type="coiled-coil region" evidence="1">
    <location>
        <begin position="86"/>
        <end position="231"/>
    </location>
</feature>
<dbReference type="AlphaFoldDB" id="A0A8H3X116"/>
<gene>
    <name evidence="2" type="ORF">F8M41_010188</name>
</gene>
<dbReference type="EMBL" id="WTPW01002132">
    <property type="protein sequence ID" value="KAF0395906.1"/>
    <property type="molecule type" value="Genomic_DNA"/>
</dbReference>
<reference evidence="2 3" key="1">
    <citation type="journal article" date="2019" name="Environ. Microbiol.">
        <title>At the nexus of three kingdoms: the genome of the mycorrhizal fungus Gigaspora margarita provides insights into plant, endobacterial and fungal interactions.</title>
        <authorList>
            <person name="Venice F."/>
            <person name="Ghignone S."/>
            <person name="Salvioli di Fossalunga A."/>
            <person name="Amselem J."/>
            <person name="Novero M."/>
            <person name="Xianan X."/>
            <person name="Sedzielewska Toro K."/>
            <person name="Morin E."/>
            <person name="Lipzen A."/>
            <person name="Grigoriev I.V."/>
            <person name="Henrissat B."/>
            <person name="Martin F.M."/>
            <person name="Bonfante P."/>
        </authorList>
    </citation>
    <scope>NUCLEOTIDE SEQUENCE [LARGE SCALE GENOMIC DNA]</scope>
    <source>
        <strain evidence="2 3">BEG34</strain>
    </source>
</reference>
<name>A0A8H3X116_GIGMA</name>
<proteinExistence type="predicted"/>
<organism evidence="2 3">
    <name type="scientific">Gigaspora margarita</name>
    <dbReference type="NCBI Taxonomy" id="4874"/>
    <lineage>
        <taxon>Eukaryota</taxon>
        <taxon>Fungi</taxon>
        <taxon>Fungi incertae sedis</taxon>
        <taxon>Mucoromycota</taxon>
        <taxon>Glomeromycotina</taxon>
        <taxon>Glomeromycetes</taxon>
        <taxon>Diversisporales</taxon>
        <taxon>Gigasporaceae</taxon>
        <taxon>Gigaspora</taxon>
    </lineage>
</organism>
<sequence length="346" mass="40534">MFPKFSRSDVFLFALLIILALIYDSLRQTNLKIDMIQIDLSENTKYFYFVFACLFILWHKINSTSQKIEEILALSNNIHNDINRIRETSQIENKRIERTIADLSNNINRIHEISQAESESIERNILNLSNNINRIHETTQIENERIERNIADLNNNVNRIRETSQTENGRIARTITNLSNNVNRIRETSQAENERIERAITNLNNNVNRMRETFQSESERIERAILDLSDEIYEICEADMNQGLNQFSTTNGANTGQNLNYTNSATLWNVFRSLVDQRIARESRSLNSMFDEITSMINISKSTVYNFYHRKTNPRETTVNEIRRWVNGEVGRNNNLNNLYTILMNV</sequence>
<keyword evidence="1" id="KW-0175">Coiled coil</keyword>
<comment type="caution">
    <text evidence="2">The sequence shown here is derived from an EMBL/GenBank/DDBJ whole genome shotgun (WGS) entry which is preliminary data.</text>
</comment>
<dbReference type="Proteomes" id="UP000439903">
    <property type="component" value="Unassembled WGS sequence"/>
</dbReference>
<evidence type="ECO:0000313" key="3">
    <source>
        <dbReference type="Proteomes" id="UP000439903"/>
    </source>
</evidence>
<protein>
    <submittedName>
        <fullName evidence="2">Uncharacterized protein</fullName>
    </submittedName>
</protein>
<accession>A0A8H3X116</accession>
<keyword evidence="3" id="KW-1185">Reference proteome</keyword>